<reference evidence="2" key="2">
    <citation type="submission" date="2023-05" db="EMBL/GenBank/DDBJ databases">
        <authorList>
            <person name="Fouks B."/>
        </authorList>
    </citation>
    <scope>NUCLEOTIDE SEQUENCE</scope>
    <source>
        <strain evidence="2">Stay&amp;Tobe</strain>
        <tissue evidence="2">Testes</tissue>
    </source>
</reference>
<dbReference type="PANTHER" id="PTHR11012:SF56">
    <property type="entry name" value="CHK KINASE-LIKE DOMAIN-CONTAINING PROTEIN-RELATED"/>
    <property type="match status" value="1"/>
</dbReference>
<dbReference type="Pfam" id="PF02958">
    <property type="entry name" value="EcKL"/>
    <property type="match status" value="1"/>
</dbReference>
<comment type="caution">
    <text evidence="2">The sequence shown here is derived from an EMBL/GenBank/DDBJ whole genome shotgun (WGS) entry which is preliminary data.</text>
</comment>
<accession>A0AAD8E8D5</accession>
<dbReference type="Gene3D" id="3.90.1200.10">
    <property type="match status" value="1"/>
</dbReference>
<dbReference type="AlphaFoldDB" id="A0AAD8E8D5"/>
<dbReference type="InterPro" id="IPR011009">
    <property type="entry name" value="Kinase-like_dom_sf"/>
</dbReference>
<dbReference type="EMBL" id="JASPKZ010008049">
    <property type="protein sequence ID" value="KAJ9581050.1"/>
    <property type="molecule type" value="Genomic_DNA"/>
</dbReference>
<name>A0AAD8E8D5_DIPPU</name>
<feature type="domain" description="CHK kinase-like" evidence="1">
    <location>
        <begin position="132"/>
        <end position="309"/>
    </location>
</feature>
<evidence type="ECO:0000313" key="2">
    <source>
        <dbReference type="EMBL" id="KAJ9581050.1"/>
    </source>
</evidence>
<dbReference type="PANTHER" id="PTHR11012">
    <property type="entry name" value="PROTEIN KINASE-LIKE DOMAIN-CONTAINING"/>
    <property type="match status" value="1"/>
</dbReference>
<proteinExistence type="predicted"/>
<dbReference type="SMART" id="SM00587">
    <property type="entry name" value="CHK"/>
    <property type="match status" value="1"/>
</dbReference>
<protein>
    <recommendedName>
        <fullName evidence="1">CHK kinase-like domain-containing protein</fullName>
    </recommendedName>
</protein>
<keyword evidence="3" id="KW-1185">Reference proteome</keyword>
<evidence type="ECO:0000313" key="3">
    <source>
        <dbReference type="Proteomes" id="UP001233999"/>
    </source>
</evidence>
<gene>
    <name evidence="2" type="ORF">L9F63_023774</name>
</gene>
<reference evidence="2" key="1">
    <citation type="journal article" date="2023" name="IScience">
        <title>Live-bearing cockroach genome reveals convergent evolutionary mechanisms linked to viviparity in insects and beyond.</title>
        <authorList>
            <person name="Fouks B."/>
            <person name="Harrison M.C."/>
            <person name="Mikhailova A.A."/>
            <person name="Marchal E."/>
            <person name="English S."/>
            <person name="Carruthers M."/>
            <person name="Jennings E.C."/>
            <person name="Chiamaka E.L."/>
            <person name="Frigard R.A."/>
            <person name="Pippel M."/>
            <person name="Attardo G.M."/>
            <person name="Benoit J.B."/>
            <person name="Bornberg-Bauer E."/>
            <person name="Tobe S.S."/>
        </authorList>
    </citation>
    <scope>NUCLEOTIDE SEQUENCE</scope>
    <source>
        <strain evidence="2">Stay&amp;Tobe</strain>
    </source>
</reference>
<evidence type="ECO:0000259" key="1">
    <source>
        <dbReference type="SMART" id="SM00587"/>
    </source>
</evidence>
<sequence>MPADTDVIPSWMNSEFFENVFKTENCENDFKITSFEVKKATAAGDNYLSLIYRATVQITTGESRSLIIKCQPAGDALKEVTKNYKLFERETKMLKDVLPAMHKLLREASIENFSPFSAKHLYSQFCPTNQIIVLEDLKESGFEMAERTAGLDLDHCMLVMRKLGQFHAASLVLKEKNPELFHVFVDPISEEMVQNEFKNIDELKMFTAKIRKISESADAKWTEGRRRMTNEFSVLVHGDAWVNNMMFRYSKDNNQLVDMRFVDYQLSLWTSPAVDLQYFLNSSPAMDLLEDQTMFIEEYHRVLGETLSALGYQHLHITLEHLNELLESRGYYGMLSVFCTRNIVLMDKESIFDLNRVAKKSEVSYKFSKMYTDSLKIQIPLMETRGWLVPA</sequence>
<organism evidence="2 3">
    <name type="scientific">Diploptera punctata</name>
    <name type="common">Pacific beetle cockroach</name>
    <dbReference type="NCBI Taxonomy" id="6984"/>
    <lineage>
        <taxon>Eukaryota</taxon>
        <taxon>Metazoa</taxon>
        <taxon>Ecdysozoa</taxon>
        <taxon>Arthropoda</taxon>
        <taxon>Hexapoda</taxon>
        <taxon>Insecta</taxon>
        <taxon>Pterygota</taxon>
        <taxon>Neoptera</taxon>
        <taxon>Polyneoptera</taxon>
        <taxon>Dictyoptera</taxon>
        <taxon>Blattodea</taxon>
        <taxon>Blaberoidea</taxon>
        <taxon>Blaberidae</taxon>
        <taxon>Diplopterinae</taxon>
        <taxon>Diploptera</taxon>
    </lineage>
</organism>
<dbReference type="SUPFAM" id="SSF56112">
    <property type="entry name" value="Protein kinase-like (PK-like)"/>
    <property type="match status" value="1"/>
</dbReference>
<dbReference type="InterPro" id="IPR015897">
    <property type="entry name" value="CHK_kinase-like"/>
</dbReference>
<dbReference type="InterPro" id="IPR004119">
    <property type="entry name" value="EcKL"/>
</dbReference>
<dbReference type="Proteomes" id="UP001233999">
    <property type="component" value="Unassembled WGS sequence"/>
</dbReference>